<comment type="caution">
    <text evidence="2">The sequence shown here is derived from an EMBL/GenBank/DDBJ whole genome shotgun (WGS) entry which is preliminary data.</text>
</comment>
<accession>A0A6A0AA71</accession>
<evidence type="ECO:0000313" key="3">
    <source>
        <dbReference type="Proteomes" id="UP000485058"/>
    </source>
</evidence>
<protein>
    <submittedName>
        <fullName evidence="2">Uncharacterized protein</fullName>
    </submittedName>
</protein>
<feature type="region of interest" description="Disordered" evidence="1">
    <location>
        <begin position="18"/>
        <end position="76"/>
    </location>
</feature>
<evidence type="ECO:0000313" key="2">
    <source>
        <dbReference type="EMBL" id="GFH29679.1"/>
    </source>
</evidence>
<reference evidence="2 3" key="1">
    <citation type="submission" date="2020-02" db="EMBL/GenBank/DDBJ databases">
        <title>Draft genome sequence of Haematococcus lacustris strain NIES-144.</title>
        <authorList>
            <person name="Morimoto D."/>
            <person name="Nakagawa S."/>
            <person name="Yoshida T."/>
            <person name="Sawayama S."/>
        </authorList>
    </citation>
    <scope>NUCLEOTIDE SEQUENCE [LARGE SCALE GENOMIC DNA]</scope>
    <source>
        <strain evidence="2 3">NIES-144</strain>
    </source>
</reference>
<organism evidence="2 3">
    <name type="scientific">Haematococcus lacustris</name>
    <name type="common">Green alga</name>
    <name type="synonym">Haematococcus pluvialis</name>
    <dbReference type="NCBI Taxonomy" id="44745"/>
    <lineage>
        <taxon>Eukaryota</taxon>
        <taxon>Viridiplantae</taxon>
        <taxon>Chlorophyta</taxon>
        <taxon>core chlorophytes</taxon>
        <taxon>Chlorophyceae</taxon>
        <taxon>CS clade</taxon>
        <taxon>Chlamydomonadales</taxon>
        <taxon>Haematococcaceae</taxon>
        <taxon>Haematococcus</taxon>
    </lineage>
</organism>
<dbReference type="Proteomes" id="UP000485058">
    <property type="component" value="Unassembled WGS sequence"/>
</dbReference>
<feature type="compositionally biased region" description="Basic and acidic residues" evidence="1">
    <location>
        <begin position="47"/>
        <end position="59"/>
    </location>
</feature>
<proteinExistence type="predicted"/>
<evidence type="ECO:0000256" key="1">
    <source>
        <dbReference type="SAM" id="MobiDB-lite"/>
    </source>
</evidence>
<dbReference type="AlphaFoldDB" id="A0A6A0AA71"/>
<keyword evidence="3" id="KW-1185">Reference proteome</keyword>
<name>A0A6A0AA71_HAELA</name>
<gene>
    <name evidence="2" type="ORF">HaLaN_28378</name>
</gene>
<feature type="non-terminal residue" evidence="2">
    <location>
        <position position="165"/>
    </location>
</feature>
<feature type="non-terminal residue" evidence="2">
    <location>
        <position position="1"/>
    </location>
</feature>
<dbReference type="EMBL" id="BLLF01004470">
    <property type="protein sequence ID" value="GFH29679.1"/>
    <property type="molecule type" value="Genomic_DNA"/>
</dbReference>
<sequence length="165" mass="17957">AGVGANAVGVHRGVAKKGAVNKGSGGYRLSSSLSYQRPLKRGTMCEPPREREPPTETRRTQRPSIPSSRKLQQAAATAALNADVGPRAHIQAPVYSGDTTTSDLKHMSLDDTENFVLRLLSSGKREDIMGVYHALSGHLTLQQRQLPFFAELHKAVAELRTHHLN</sequence>